<comment type="caution">
    <text evidence="1">The sequence shown here is derived from an EMBL/GenBank/DDBJ whole genome shotgun (WGS) entry which is preliminary data.</text>
</comment>
<dbReference type="EMBL" id="JACVVK020000036">
    <property type="protein sequence ID" value="KAK7500610.1"/>
    <property type="molecule type" value="Genomic_DNA"/>
</dbReference>
<accession>A0ABD0LMS8</accession>
<proteinExistence type="predicted"/>
<organism evidence="1 2">
    <name type="scientific">Batillaria attramentaria</name>
    <dbReference type="NCBI Taxonomy" id="370345"/>
    <lineage>
        <taxon>Eukaryota</taxon>
        <taxon>Metazoa</taxon>
        <taxon>Spiralia</taxon>
        <taxon>Lophotrochozoa</taxon>
        <taxon>Mollusca</taxon>
        <taxon>Gastropoda</taxon>
        <taxon>Caenogastropoda</taxon>
        <taxon>Sorbeoconcha</taxon>
        <taxon>Cerithioidea</taxon>
        <taxon>Batillariidae</taxon>
        <taxon>Batillaria</taxon>
    </lineage>
</organism>
<feature type="non-terminal residue" evidence="1">
    <location>
        <position position="70"/>
    </location>
</feature>
<dbReference type="Proteomes" id="UP001519460">
    <property type="component" value="Unassembled WGS sequence"/>
</dbReference>
<name>A0ABD0LMS8_9CAEN</name>
<evidence type="ECO:0000313" key="2">
    <source>
        <dbReference type="Proteomes" id="UP001519460"/>
    </source>
</evidence>
<dbReference type="AlphaFoldDB" id="A0ABD0LMS8"/>
<gene>
    <name evidence="1" type="ORF">BaRGS_00008185</name>
</gene>
<feature type="non-terminal residue" evidence="1">
    <location>
        <position position="1"/>
    </location>
</feature>
<keyword evidence="2" id="KW-1185">Reference proteome</keyword>
<sequence>PCVFHQEDLSCLESVSVCTTQKGNTQLLDSPCTDHMQPLSPTLTYVVCILNRLSTKRSRAMNRFHVTEQG</sequence>
<evidence type="ECO:0000313" key="1">
    <source>
        <dbReference type="EMBL" id="KAK7500610.1"/>
    </source>
</evidence>
<protein>
    <submittedName>
        <fullName evidence="1">Uncharacterized protein</fullName>
    </submittedName>
</protein>
<reference evidence="1 2" key="1">
    <citation type="journal article" date="2023" name="Sci. Data">
        <title>Genome assembly of the Korean intertidal mud-creeper Batillaria attramentaria.</title>
        <authorList>
            <person name="Patra A.K."/>
            <person name="Ho P.T."/>
            <person name="Jun S."/>
            <person name="Lee S.J."/>
            <person name="Kim Y."/>
            <person name="Won Y.J."/>
        </authorList>
    </citation>
    <scope>NUCLEOTIDE SEQUENCE [LARGE SCALE GENOMIC DNA]</scope>
    <source>
        <strain evidence="1">Wonlab-2016</strain>
    </source>
</reference>